<accession>A0A1Y2G4B9</accession>
<keyword evidence="3" id="KW-1185">Reference proteome</keyword>
<dbReference type="STRING" id="106004.A0A1Y2G4B9"/>
<dbReference type="InterPro" id="IPR029044">
    <property type="entry name" value="Nucleotide-diphossugar_trans"/>
</dbReference>
<dbReference type="InterPro" id="IPR039367">
    <property type="entry name" value="Och1-like"/>
</dbReference>
<name>A0A1Y2G4B9_9BASI</name>
<dbReference type="GO" id="GO:0006487">
    <property type="term" value="P:protein N-linked glycosylation"/>
    <property type="evidence" value="ECO:0007669"/>
    <property type="project" value="TreeGrafter"/>
</dbReference>
<dbReference type="AlphaFoldDB" id="A0A1Y2G4B9"/>
<evidence type="ECO:0000256" key="1">
    <source>
        <dbReference type="ARBA" id="ARBA00009003"/>
    </source>
</evidence>
<proteinExistence type="inferred from homology"/>
<evidence type="ECO:0000313" key="2">
    <source>
        <dbReference type="EMBL" id="ORY90892.1"/>
    </source>
</evidence>
<evidence type="ECO:0008006" key="4">
    <source>
        <dbReference type="Google" id="ProtNLM"/>
    </source>
</evidence>
<dbReference type="EMBL" id="MCGR01000003">
    <property type="protein sequence ID" value="ORY90892.1"/>
    <property type="molecule type" value="Genomic_DNA"/>
</dbReference>
<dbReference type="Gene3D" id="3.90.550.20">
    <property type="match status" value="1"/>
</dbReference>
<organism evidence="2 3">
    <name type="scientific">Leucosporidium creatinivorum</name>
    <dbReference type="NCBI Taxonomy" id="106004"/>
    <lineage>
        <taxon>Eukaryota</taxon>
        <taxon>Fungi</taxon>
        <taxon>Dikarya</taxon>
        <taxon>Basidiomycota</taxon>
        <taxon>Pucciniomycotina</taxon>
        <taxon>Microbotryomycetes</taxon>
        <taxon>Leucosporidiales</taxon>
        <taxon>Leucosporidium</taxon>
    </lineage>
</organism>
<evidence type="ECO:0000313" key="3">
    <source>
        <dbReference type="Proteomes" id="UP000193467"/>
    </source>
</evidence>
<dbReference type="PANTHER" id="PTHR31834">
    <property type="entry name" value="INITIATION-SPECIFIC ALPHA-1,6-MANNOSYLTRANSFERASE"/>
    <property type="match status" value="1"/>
</dbReference>
<reference evidence="2 3" key="1">
    <citation type="submission" date="2016-07" db="EMBL/GenBank/DDBJ databases">
        <title>Pervasive Adenine N6-methylation of Active Genes in Fungi.</title>
        <authorList>
            <consortium name="DOE Joint Genome Institute"/>
            <person name="Mondo S.J."/>
            <person name="Dannebaum R.O."/>
            <person name="Kuo R.C."/>
            <person name="Labutti K."/>
            <person name="Haridas S."/>
            <person name="Kuo A."/>
            <person name="Salamov A."/>
            <person name="Ahrendt S.R."/>
            <person name="Lipzen A."/>
            <person name="Sullivan W."/>
            <person name="Andreopoulos W.B."/>
            <person name="Clum A."/>
            <person name="Lindquist E."/>
            <person name="Daum C."/>
            <person name="Ramamoorthy G.K."/>
            <person name="Gryganskyi A."/>
            <person name="Culley D."/>
            <person name="Magnuson J.K."/>
            <person name="James T.Y."/>
            <person name="O'Malley M.A."/>
            <person name="Stajich J.E."/>
            <person name="Spatafora J.W."/>
            <person name="Visel A."/>
            <person name="Grigoriev I.V."/>
        </authorList>
    </citation>
    <scope>NUCLEOTIDE SEQUENCE [LARGE SCALE GENOMIC DNA]</scope>
    <source>
        <strain evidence="2 3">62-1032</strain>
    </source>
</reference>
<dbReference type="InParanoid" id="A0A1Y2G4B9"/>
<dbReference type="OrthoDB" id="409543at2759"/>
<dbReference type="Pfam" id="PF04488">
    <property type="entry name" value="Gly_transf_sug"/>
    <property type="match status" value="1"/>
</dbReference>
<dbReference type="GO" id="GO:0000136">
    <property type="term" value="C:mannan polymerase complex"/>
    <property type="evidence" value="ECO:0007669"/>
    <property type="project" value="TreeGrafter"/>
</dbReference>
<sequence>MRAFFPSQSLLSSLFSSSPPPTNPPIPQNLFQTAPSASFYRAKGDLTSSWSVEHPHYNLTFHDNEHADDWVRARFALDNEDDSLFSDGAEGTRGILAAWDELATPAVLRSDFWRYLVLATEGGIYADTDVECLRPLEDWGEDPSWNGARPDAYQAPSLVVGIEADVGNRHDWHEWWPRPLQMSQWTIASARAHPVLIDTLRRVVDTALAPPPPPLADGSPAPRLSVMEQTGPGPFTDAVLAYLSVKWGKTWVDLRSLDQDGWRSRERGEWGDTKVLSITGFSPGVG</sequence>
<dbReference type="FunCoup" id="A0A1Y2G4B9">
    <property type="interactions" value="22"/>
</dbReference>
<comment type="caution">
    <text evidence="2">The sequence shown here is derived from an EMBL/GenBank/DDBJ whole genome shotgun (WGS) entry which is preliminary data.</text>
</comment>
<dbReference type="InterPro" id="IPR007577">
    <property type="entry name" value="GlycoTrfase_DXD_sugar-bd_CS"/>
</dbReference>
<protein>
    <recommendedName>
        <fullName evidence="4">Nucleotide-diphospho-sugar transferase</fullName>
    </recommendedName>
</protein>
<gene>
    <name evidence="2" type="ORF">BCR35DRAFT_261074</name>
</gene>
<dbReference type="GO" id="GO:0000009">
    <property type="term" value="F:alpha-1,6-mannosyltransferase activity"/>
    <property type="evidence" value="ECO:0007669"/>
    <property type="project" value="InterPro"/>
</dbReference>
<dbReference type="SUPFAM" id="SSF53448">
    <property type="entry name" value="Nucleotide-diphospho-sugar transferases"/>
    <property type="match status" value="1"/>
</dbReference>
<dbReference type="PANTHER" id="PTHR31834:SF1">
    <property type="entry name" value="INITIATION-SPECIFIC ALPHA-1,6-MANNOSYLTRANSFERASE"/>
    <property type="match status" value="1"/>
</dbReference>
<comment type="similarity">
    <text evidence="1">Belongs to the glycosyltransferase 32 family.</text>
</comment>
<dbReference type="Proteomes" id="UP000193467">
    <property type="component" value="Unassembled WGS sequence"/>
</dbReference>